<evidence type="ECO:0000313" key="2">
    <source>
        <dbReference type="Proteomes" id="UP001500394"/>
    </source>
</evidence>
<accession>A0ABP8R3D3</accession>
<gene>
    <name evidence="1" type="ORF">GCM10023173_17590</name>
</gene>
<dbReference type="EMBL" id="BAABGR010000020">
    <property type="protein sequence ID" value="GAA4517250.1"/>
    <property type="molecule type" value="Genomic_DNA"/>
</dbReference>
<proteinExistence type="predicted"/>
<protein>
    <submittedName>
        <fullName evidence="1">Uncharacterized protein</fullName>
    </submittedName>
</protein>
<sequence>MNISFDPRNLIPLEEMGTIYPTLRLTDNWGILKVNKGALISINWDKITLSRPTKIARQTIEGDGWLLQLNENYSFELDEKNHIYGIRKN</sequence>
<keyword evidence="2" id="KW-1185">Reference proteome</keyword>
<reference evidence="2" key="1">
    <citation type="journal article" date="2019" name="Int. J. Syst. Evol. Microbiol.">
        <title>The Global Catalogue of Microorganisms (GCM) 10K type strain sequencing project: providing services to taxonomists for standard genome sequencing and annotation.</title>
        <authorList>
            <consortium name="The Broad Institute Genomics Platform"/>
            <consortium name="The Broad Institute Genome Sequencing Center for Infectious Disease"/>
            <person name="Wu L."/>
            <person name="Ma J."/>
        </authorList>
    </citation>
    <scope>NUCLEOTIDE SEQUENCE [LARGE SCALE GENOMIC DNA]</scope>
    <source>
        <strain evidence="2">JCM 17858</strain>
    </source>
</reference>
<name>A0ABP8R3D3_9SPHI</name>
<dbReference type="RefSeq" id="WP_345067595.1">
    <property type="nucleotide sequence ID" value="NZ_BAABGR010000020.1"/>
</dbReference>
<comment type="caution">
    <text evidence="1">The sequence shown here is derived from an EMBL/GenBank/DDBJ whole genome shotgun (WGS) entry which is preliminary data.</text>
</comment>
<organism evidence="1 2">
    <name type="scientific">Sphingobacterium thermophilum</name>
    <dbReference type="NCBI Taxonomy" id="768534"/>
    <lineage>
        <taxon>Bacteria</taxon>
        <taxon>Pseudomonadati</taxon>
        <taxon>Bacteroidota</taxon>
        <taxon>Sphingobacteriia</taxon>
        <taxon>Sphingobacteriales</taxon>
        <taxon>Sphingobacteriaceae</taxon>
        <taxon>Sphingobacterium</taxon>
    </lineage>
</organism>
<evidence type="ECO:0000313" key="1">
    <source>
        <dbReference type="EMBL" id="GAA4517250.1"/>
    </source>
</evidence>
<dbReference type="Proteomes" id="UP001500394">
    <property type="component" value="Unassembled WGS sequence"/>
</dbReference>